<feature type="domain" description="AMP-dependent synthetase/ligase" evidence="2">
    <location>
        <begin position="83"/>
        <end position="330"/>
    </location>
</feature>
<keyword evidence="1" id="KW-0436">Ligase</keyword>
<dbReference type="InterPro" id="IPR050237">
    <property type="entry name" value="ATP-dep_AMP-bd_enzyme"/>
</dbReference>
<dbReference type="PANTHER" id="PTHR43767:SF8">
    <property type="entry name" value="LONG-CHAIN-FATTY-ACID--COA LIGASE"/>
    <property type="match status" value="1"/>
</dbReference>
<gene>
    <name evidence="3" type="ORF">NP596_20150</name>
</gene>
<dbReference type="InterPro" id="IPR045851">
    <property type="entry name" value="AMP-bd_C_sf"/>
</dbReference>
<reference evidence="3 4" key="1">
    <citation type="submission" date="2022-07" db="EMBL/GenBank/DDBJ databases">
        <title>Methylomonas rivi sp. nov., Methylomonas rosea sp. nov., Methylomonas aureus sp. nov. and Methylomonas subterranea sp. nov., four novel methanotrophs isolated from a freshwater creek and the deep terrestrial subsurface.</title>
        <authorList>
            <person name="Abin C."/>
            <person name="Sankaranarayanan K."/>
            <person name="Garner C."/>
            <person name="Sindelar R."/>
            <person name="Kotary K."/>
            <person name="Garner R."/>
            <person name="Barclay S."/>
            <person name="Lawson P."/>
            <person name="Krumholz L."/>
        </authorList>
    </citation>
    <scope>NUCLEOTIDE SEQUENCE [LARGE SCALE GENOMIC DNA]</scope>
    <source>
        <strain evidence="3 4">WSC-6</strain>
    </source>
</reference>
<dbReference type="PANTHER" id="PTHR43767">
    <property type="entry name" value="LONG-CHAIN-FATTY-ACID--COA LIGASE"/>
    <property type="match status" value="1"/>
</dbReference>
<dbReference type="Proteomes" id="UP001524586">
    <property type="component" value="Unassembled WGS sequence"/>
</dbReference>
<evidence type="ECO:0000259" key="2">
    <source>
        <dbReference type="Pfam" id="PF00501"/>
    </source>
</evidence>
<accession>A0ABT1UA86</accession>
<evidence type="ECO:0000313" key="4">
    <source>
        <dbReference type="Proteomes" id="UP001524586"/>
    </source>
</evidence>
<keyword evidence="4" id="KW-1185">Reference proteome</keyword>
<sequence length="477" mass="52089">MINTSVSIVGWRLGSVKIKFGITAGVYSPTSRVQTMQQALPFQECSDSFVSYNGEPFAVFAGRVIGRKNLWADVKRLAASLPDRAYMINVCENRYLFCIALLAAASRGQTCLLPPSGQAAVIREIRADYPGAYAAGDGDPQLPGVDWFQVGAPDGIVHAVQPVRIDWPACRLIAFTSGSSGKPQANLHSLETLRLSANMAVGSLGLRDQVRLMVSTTPPQHMYGLETSVFWPLFSRLVLYDKRPFFPEDIRSAAADSTWPAVLVTTPTHLRHLGGGDWPNLSGVISATDTLSDQLARETADRLGQAPVEIYGSTETLSFAHRQTLSDSAWQLYPGCRLSQNQQGQTCLRAAHLPAEVVLPDSINIQAGNRFTVLGRQGDMIKIGGKRSSLGELSRRLLDIPGVEDGFFYLQHDQAGEDRLSAVVVSKLDKQQIRTGLQPYLDQVFLPRKIHFVDTIPRTQTGKLTKSTQDALLAALA</sequence>
<proteinExistence type="predicted"/>
<evidence type="ECO:0000313" key="3">
    <source>
        <dbReference type="EMBL" id="MCQ8130778.1"/>
    </source>
</evidence>
<comment type="caution">
    <text evidence="3">The sequence shown here is derived from an EMBL/GenBank/DDBJ whole genome shotgun (WGS) entry which is preliminary data.</text>
</comment>
<dbReference type="InterPro" id="IPR000873">
    <property type="entry name" value="AMP-dep_synth/lig_dom"/>
</dbReference>
<dbReference type="SUPFAM" id="SSF56801">
    <property type="entry name" value="Acetyl-CoA synthetase-like"/>
    <property type="match status" value="1"/>
</dbReference>
<dbReference type="Pfam" id="PF00501">
    <property type="entry name" value="AMP-binding"/>
    <property type="match status" value="1"/>
</dbReference>
<dbReference type="InterPro" id="IPR042099">
    <property type="entry name" value="ANL_N_sf"/>
</dbReference>
<dbReference type="Gene3D" id="3.30.300.30">
    <property type="match status" value="1"/>
</dbReference>
<name>A0ABT1UA86_9GAMM</name>
<protein>
    <submittedName>
        <fullName evidence="3">AMP-binding protein</fullName>
    </submittedName>
</protein>
<dbReference type="EMBL" id="JANIBK010000224">
    <property type="protein sequence ID" value="MCQ8130778.1"/>
    <property type="molecule type" value="Genomic_DNA"/>
</dbReference>
<evidence type="ECO:0000256" key="1">
    <source>
        <dbReference type="ARBA" id="ARBA00022598"/>
    </source>
</evidence>
<dbReference type="RefSeq" id="WP_256617184.1">
    <property type="nucleotide sequence ID" value="NZ_JANIBK010000224.1"/>
</dbReference>
<dbReference type="Gene3D" id="3.40.50.12780">
    <property type="entry name" value="N-terminal domain of ligase-like"/>
    <property type="match status" value="1"/>
</dbReference>
<organism evidence="3 4">
    <name type="scientific">Methylomonas rivi</name>
    <dbReference type="NCBI Taxonomy" id="2952226"/>
    <lineage>
        <taxon>Bacteria</taxon>
        <taxon>Pseudomonadati</taxon>
        <taxon>Pseudomonadota</taxon>
        <taxon>Gammaproteobacteria</taxon>
        <taxon>Methylococcales</taxon>
        <taxon>Methylococcaceae</taxon>
        <taxon>Methylomonas</taxon>
    </lineage>
</organism>